<keyword evidence="1" id="KW-0560">Oxidoreductase</keyword>
<reference evidence="6 7" key="1">
    <citation type="journal article" date="2014" name="Antonie Van Leeuwenhoek">
        <title>Roseivivax atlanticus sp. nov., isolated from surface seawater of the Atlantic Ocean.</title>
        <authorList>
            <person name="Li G."/>
            <person name="Lai Q."/>
            <person name="Liu X."/>
            <person name="Sun F."/>
            <person name="Shao Z."/>
        </authorList>
    </citation>
    <scope>NUCLEOTIDE SEQUENCE [LARGE SCALE GENOMIC DNA]</scope>
    <source>
        <strain evidence="6 7">22II-s10s</strain>
    </source>
</reference>
<dbReference type="InterPro" id="IPR013328">
    <property type="entry name" value="6PGD_dom2"/>
</dbReference>
<dbReference type="GO" id="GO:0051287">
    <property type="term" value="F:NAD binding"/>
    <property type="evidence" value="ECO:0007669"/>
    <property type="project" value="InterPro"/>
</dbReference>
<dbReference type="Pfam" id="PF03446">
    <property type="entry name" value="NAD_binding_2"/>
    <property type="match status" value="1"/>
</dbReference>
<evidence type="ECO:0000256" key="3">
    <source>
        <dbReference type="PIRSR" id="PIRSR000103-1"/>
    </source>
</evidence>
<organism evidence="6 7">
    <name type="scientific">Roseivivax marinus</name>
    <dbReference type="NCBI Taxonomy" id="1379903"/>
    <lineage>
        <taxon>Bacteria</taxon>
        <taxon>Pseudomonadati</taxon>
        <taxon>Pseudomonadota</taxon>
        <taxon>Alphaproteobacteria</taxon>
        <taxon>Rhodobacterales</taxon>
        <taxon>Roseobacteraceae</taxon>
        <taxon>Roseivivax</taxon>
    </lineage>
</organism>
<dbReference type="Gene3D" id="3.40.50.720">
    <property type="entry name" value="NAD(P)-binding Rossmann-like Domain"/>
    <property type="match status" value="1"/>
</dbReference>
<feature type="domain" description="3-hydroxyisobutyrate dehydrogenase-like NAD-binding" evidence="5">
    <location>
        <begin position="165"/>
        <end position="285"/>
    </location>
</feature>
<dbReference type="PANTHER" id="PTHR43580">
    <property type="entry name" value="OXIDOREDUCTASE GLYR1-RELATED"/>
    <property type="match status" value="1"/>
</dbReference>
<dbReference type="eggNOG" id="COG2084">
    <property type="taxonomic scope" value="Bacteria"/>
</dbReference>
<dbReference type="InterPro" id="IPR029154">
    <property type="entry name" value="HIBADH-like_NADP-bd"/>
</dbReference>
<sequence length="288" mass="29516">MKMAFLGLGAMGSRMAMTLVKAGHDVAVWNRSDGKAEALVDAGATEAETPRHAAEGAAIVVSMVMDDDASAAVWTDKDTGALAGMESGSVAVECSTVSPAWIAALAGAADEAGVRFIDAPVAGTLPPAEQGELVMLVGGDAKDIDTARPALDAMGKATHHAGPVGAGIATKLVVNGMLAAQEAALAELLATVEALGHDRARAFEILCETPIASPMLNNYGKLMLEGTDDVLFPVDGILKDLGLIADTAGKAEQPVPVTRGAQDAFTLARDAGLGDRNQTEILRVYENK</sequence>
<dbReference type="PATRIC" id="fig|1317118.6.peg.2866"/>
<evidence type="ECO:0000259" key="5">
    <source>
        <dbReference type="Pfam" id="PF14833"/>
    </source>
</evidence>
<dbReference type="AlphaFoldDB" id="W4HJM3"/>
<evidence type="ECO:0000256" key="1">
    <source>
        <dbReference type="ARBA" id="ARBA00023002"/>
    </source>
</evidence>
<comment type="caution">
    <text evidence="6">The sequence shown here is derived from an EMBL/GenBank/DDBJ whole genome shotgun (WGS) entry which is preliminary data.</text>
</comment>
<evidence type="ECO:0000259" key="4">
    <source>
        <dbReference type="Pfam" id="PF03446"/>
    </source>
</evidence>
<feature type="domain" description="6-phosphogluconate dehydrogenase NADP-binding" evidence="4">
    <location>
        <begin position="2"/>
        <end position="160"/>
    </location>
</feature>
<dbReference type="SUPFAM" id="SSF48179">
    <property type="entry name" value="6-phosphogluconate dehydrogenase C-terminal domain-like"/>
    <property type="match status" value="1"/>
</dbReference>
<keyword evidence="2" id="KW-0520">NAD</keyword>
<dbReference type="GO" id="GO:0016491">
    <property type="term" value="F:oxidoreductase activity"/>
    <property type="evidence" value="ECO:0007669"/>
    <property type="project" value="UniProtKB-KW"/>
</dbReference>
<dbReference type="SUPFAM" id="SSF51735">
    <property type="entry name" value="NAD(P)-binding Rossmann-fold domains"/>
    <property type="match status" value="1"/>
</dbReference>
<evidence type="ECO:0000256" key="2">
    <source>
        <dbReference type="ARBA" id="ARBA00023027"/>
    </source>
</evidence>
<dbReference type="InterPro" id="IPR051265">
    <property type="entry name" value="HIBADH-related_NP60_sf"/>
</dbReference>
<dbReference type="GO" id="GO:0050661">
    <property type="term" value="F:NADP binding"/>
    <property type="evidence" value="ECO:0007669"/>
    <property type="project" value="InterPro"/>
</dbReference>
<feature type="active site" evidence="3">
    <location>
        <position position="171"/>
    </location>
</feature>
<dbReference type="PIRSF" id="PIRSF000103">
    <property type="entry name" value="HIBADH"/>
    <property type="match status" value="1"/>
</dbReference>
<proteinExistence type="predicted"/>
<dbReference type="Proteomes" id="UP000019063">
    <property type="component" value="Unassembled WGS sequence"/>
</dbReference>
<dbReference type="Gene3D" id="1.10.1040.10">
    <property type="entry name" value="N-(1-d-carboxylethyl)-l-norvaline Dehydrogenase, domain 2"/>
    <property type="match status" value="1"/>
</dbReference>
<gene>
    <name evidence="6" type="ORF">ATO8_13932</name>
</gene>
<dbReference type="InterPro" id="IPR015815">
    <property type="entry name" value="HIBADH-related"/>
</dbReference>
<dbReference type="Pfam" id="PF14833">
    <property type="entry name" value="NAD_binding_11"/>
    <property type="match status" value="1"/>
</dbReference>
<keyword evidence="7" id="KW-1185">Reference proteome</keyword>
<accession>W4HJM3</accession>
<evidence type="ECO:0000313" key="6">
    <source>
        <dbReference type="EMBL" id="ETW12200.1"/>
    </source>
</evidence>
<dbReference type="InterPro" id="IPR036291">
    <property type="entry name" value="NAD(P)-bd_dom_sf"/>
</dbReference>
<dbReference type="InterPro" id="IPR006115">
    <property type="entry name" value="6PGDH_NADP-bd"/>
</dbReference>
<dbReference type="InterPro" id="IPR008927">
    <property type="entry name" value="6-PGluconate_DH-like_C_sf"/>
</dbReference>
<protein>
    <submittedName>
        <fullName evidence="6">Beta-hydroxyacid dehydrogenase, 3-hydroxyisobutyrate dehydrogenase</fullName>
    </submittedName>
</protein>
<dbReference type="RefSeq" id="WP_043845208.1">
    <property type="nucleotide sequence ID" value="NZ_AQQW01000008.1"/>
</dbReference>
<name>W4HJM3_9RHOB</name>
<dbReference type="EMBL" id="AQQW01000008">
    <property type="protein sequence ID" value="ETW12200.1"/>
    <property type="molecule type" value="Genomic_DNA"/>
</dbReference>
<dbReference type="STRING" id="1379903.ATO8_13932"/>
<evidence type="ECO:0000313" key="7">
    <source>
        <dbReference type="Proteomes" id="UP000019063"/>
    </source>
</evidence>
<dbReference type="PANTHER" id="PTHR43580:SF2">
    <property type="entry name" value="CYTOKINE-LIKE NUCLEAR FACTOR N-PAC"/>
    <property type="match status" value="1"/>
</dbReference>